<dbReference type="AlphaFoldDB" id="A0A4R6IQ31"/>
<feature type="transmembrane region" description="Helical" evidence="5">
    <location>
        <begin position="234"/>
        <end position="251"/>
    </location>
</feature>
<evidence type="ECO:0000256" key="1">
    <source>
        <dbReference type="ARBA" id="ARBA00004141"/>
    </source>
</evidence>
<evidence type="ECO:0000313" key="8">
    <source>
        <dbReference type="Proteomes" id="UP000295499"/>
    </source>
</evidence>
<dbReference type="GO" id="GO:0016020">
    <property type="term" value="C:membrane"/>
    <property type="evidence" value="ECO:0007669"/>
    <property type="project" value="UniProtKB-SubCell"/>
</dbReference>
<evidence type="ECO:0000256" key="3">
    <source>
        <dbReference type="ARBA" id="ARBA00022989"/>
    </source>
</evidence>
<dbReference type="PANTHER" id="PTHR37422">
    <property type="entry name" value="TEICHURONIC ACID BIOSYNTHESIS PROTEIN TUAE"/>
    <property type="match status" value="1"/>
</dbReference>
<feature type="transmembrane region" description="Helical" evidence="5">
    <location>
        <begin position="67"/>
        <end position="85"/>
    </location>
</feature>
<keyword evidence="2 5" id="KW-0812">Transmembrane</keyword>
<dbReference type="Pfam" id="PF04932">
    <property type="entry name" value="Wzy_C"/>
    <property type="match status" value="1"/>
</dbReference>
<feature type="transmembrane region" description="Helical" evidence="5">
    <location>
        <begin position="427"/>
        <end position="446"/>
    </location>
</feature>
<evidence type="ECO:0000256" key="2">
    <source>
        <dbReference type="ARBA" id="ARBA00022692"/>
    </source>
</evidence>
<feature type="transmembrane region" description="Helical" evidence="5">
    <location>
        <begin position="298"/>
        <end position="318"/>
    </location>
</feature>
<feature type="transmembrane region" description="Helical" evidence="5">
    <location>
        <begin position="15"/>
        <end position="38"/>
    </location>
</feature>
<keyword evidence="8" id="KW-1185">Reference proteome</keyword>
<comment type="caution">
    <text evidence="7">The sequence shown here is derived from an EMBL/GenBank/DDBJ whole genome shotgun (WGS) entry which is preliminary data.</text>
</comment>
<evidence type="ECO:0000256" key="5">
    <source>
        <dbReference type="SAM" id="Phobius"/>
    </source>
</evidence>
<feature type="transmembrane region" description="Helical" evidence="5">
    <location>
        <begin position="263"/>
        <end position="286"/>
    </location>
</feature>
<feature type="transmembrane region" description="Helical" evidence="5">
    <location>
        <begin position="452"/>
        <end position="471"/>
    </location>
</feature>
<organism evidence="7 8">
    <name type="scientific">Pedobacter duraquae</name>
    <dbReference type="NCBI Taxonomy" id="425511"/>
    <lineage>
        <taxon>Bacteria</taxon>
        <taxon>Pseudomonadati</taxon>
        <taxon>Bacteroidota</taxon>
        <taxon>Sphingobacteriia</taxon>
        <taxon>Sphingobacteriales</taxon>
        <taxon>Sphingobacteriaceae</taxon>
        <taxon>Pedobacter</taxon>
    </lineage>
</organism>
<dbReference type="EMBL" id="SNWM01000001">
    <property type="protein sequence ID" value="TDO24065.1"/>
    <property type="molecule type" value="Genomic_DNA"/>
</dbReference>
<dbReference type="InterPro" id="IPR051533">
    <property type="entry name" value="WaaL-like"/>
</dbReference>
<dbReference type="InterPro" id="IPR007016">
    <property type="entry name" value="O-antigen_ligase-rel_domated"/>
</dbReference>
<feature type="transmembrane region" description="Helical" evidence="5">
    <location>
        <begin position="176"/>
        <end position="193"/>
    </location>
</feature>
<proteinExistence type="predicted"/>
<keyword evidence="3 5" id="KW-1133">Transmembrane helix</keyword>
<evidence type="ECO:0000313" key="7">
    <source>
        <dbReference type="EMBL" id="TDO24065.1"/>
    </source>
</evidence>
<sequence length="500" mass="56392">MGRVSELIMKGNNKIAILAVGLGLLFFSAIFALIVAIWSTTGGLLLIIGIVVPIFVFCIIRYPHFGILTYLTAAYFVMYALGFQIDYPLGTVMDSILLLLIIGFFINQKTKPNWEIFKNPVTFMILVWISYNLIQVINPNAESRLAWLYTIRAVAGVMLSYFIFNYQINSVKFIRLIFKMWLVFSILGALYAIKQEYFGFFDYEQRVLDANPLLQNLLYINGHWRKSSIYSDPVSFAYNMAVSTILCIILITGPTRVSSKIKLAIMAALFMNVMLYSGTRAAYVLVPSAMILLLVVKFNTRILIFFGAFSLLLAMLVYTPTSNASLARFQSAFRPSDDASYNVRAQNQKRIQPYIQTHPLGGGLGATGVWGVRFSPNSFLAQFPPDSGFVRVAVELGWIGLGLICALFFVVLRTGINNYFAIKDPELKTYCLAMVLMVFAIAIGNFPQEGIVQFPLSVYFYLIIALMNITLRLDQEKNPEHHLKPEKSDGAFWMTKRRVA</sequence>
<keyword evidence="4 5" id="KW-0472">Membrane</keyword>
<evidence type="ECO:0000256" key="4">
    <source>
        <dbReference type="ARBA" id="ARBA00023136"/>
    </source>
</evidence>
<reference evidence="7 8" key="1">
    <citation type="submission" date="2019-03" db="EMBL/GenBank/DDBJ databases">
        <title>Genomic Encyclopedia of Archaeal and Bacterial Type Strains, Phase II (KMG-II): from individual species to whole genera.</title>
        <authorList>
            <person name="Goeker M."/>
        </authorList>
    </citation>
    <scope>NUCLEOTIDE SEQUENCE [LARGE SCALE GENOMIC DNA]</scope>
    <source>
        <strain evidence="7 8">DSM 19034</strain>
    </source>
</reference>
<accession>A0A4R6IQ31</accession>
<gene>
    <name evidence="7" type="ORF">CLV32_0352</name>
</gene>
<dbReference type="RefSeq" id="WP_133551737.1">
    <property type="nucleotide sequence ID" value="NZ_SNWM01000001.1"/>
</dbReference>
<feature type="transmembrane region" description="Helical" evidence="5">
    <location>
        <begin position="116"/>
        <end position="134"/>
    </location>
</feature>
<evidence type="ECO:0000259" key="6">
    <source>
        <dbReference type="Pfam" id="PF04932"/>
    </source>
</evidence>
<comment type="subcellular location">
    <subcellularLocation>
        <location evidence="1">Membrane</location>
        <topology evidence="1">Multi-pass membrane protein</topology>
    </subcellularLocation>
</comment>
<feature type="transmembrane region" description="Helical" evidence="5">
    <location>
        <begin position="146"/>
        <end position="164"/>
    </location>
</feature>
<feature type="domain" description="O-antigen ligase-related" evidence="6">
    <location>
        <begin position="266"/>
        <end position="404"/>
    </location>
</feature>
<feature type="transmembrane region" description="Helical" evidence="5">
    <location>
        <begin position="44"/>
        <end position="60"/>
    </location>
</feature>
<feature type="transmembrane region" description="Helical" evidence="5">
    <location>
        <begin position="392"/>
        <end position="415"/>
    </location>
</feature>
<dbReference type="OrthoDB" id="783093at2"/>
<protein>
    <submittedName>
        <fullName evidence="7">O-antigen ligase-like membrane protein</fullName>
    </submittedName>
</protein>
<keyword evidence="7" id="KW-0436">Ligase</keyword>
<feature type="transmembrane region" description="Helical" evidence="5">
    <location>
        <begin position="91"/>
        <end position="107"/>
    </location>
</feature>
<name>A0A4R6IQ31_9SPHI</name>
<dbReference type="Proteomes" id="UP000295499">
    <property type="component" value="Unassembled WGS sequence"/>
</dbReference>
<dbReference type="GO" id="GO:0016874">
    <property type="term" value="F:ligase activity"/>
    <property type="evidence" value="ECO:0007669"/>
    <property type="project" value="UniProtKB-KW"/>
</dbReference>
<dbReference type="PANTHER" id="PTHR37422:SF17">
    <property type="entry name" value="O-ANTIGEN LIGASE"/>
    <property type="match status" value="1"/>
</dbReference>